<feature type="transmembrane region" description="Helical" evidence="1">
    <location>
        <begin position="24"/>
        <end position="42"/>
    </location>
</feature>
<protein>
    <submittedName>
        <fullName evidence="2">Carbohydrate ABC transporter permease</fullName>
    </submittedName>
</protein>
<evidence type="ECO:0000313" key="2">
    <source>
        <dbReference type="EMBL" id="TBX84917.1"/>
    </source>
</evidence>
<keyword evidence="1" id="KW-1133">Transmembrane helix</keyword>
<gene>
    <name evidence="2" type="ORF">E0H31_35965</name>
</gene>
<accession>A0A8G2MNR7</accession>
<evidence type="ECO:0000313" key="3">
    <source>
        <dbReference type="Proteomes" id="UP000291866"/>
    </source>
</evidence>
<keyword evidence="1" id="KW-0812">Transmembrane</keyword>
<dbReference type="EMBL" id="SJLU01000038">
    <property type="protein sequence ID" value="TBX84917.1"/>
    <property type="molecule type" value="Genomic_DNA"/>
</dbReference>
<dbReference type="AlphaFoldDB" id="A0A8G2MNR7"/>
<feature type="non-terminal residue" evidence="2">
    <location>
        <position position="43"/>
    </location>
</feature>
<proteinExistence type="predicted"/>
<sequence>MSSVTSPIAISQNSTNTRWIGRTVIYGLLLIFAVLYLMPLFVM</sequence>
<name>A0A8G2MNR7_RHILV</name>
<organism evidence="2 3">
    <name type="scientific">Rhizobium leguminosarum bv. viciae</name>
    <dbReference type="NCBI Taxonomy" id="387"/>
    <lineage>
        <taxon>Bacteria</taxon>
        <taxon>Pseudomonadati</taxon>
        <taxon>Pseudomonadota</taxon>
        <taxon>Alphaproteobacteria</taxon>
        <taxon>Hyphomicrobiales</taxon>
        <taxon>Rhizobiaceae</taxon>
        <taxon>Rhizobium/Agrobacterium group</taxon>
        <taxon>Rhizobium</taxon>
    </lineage>
</organism>
<evidence type="ECO:0000256" key="1">
    <source>
        <dbReference type="SAM" id="Phobius"/>
    </source>
</evidence>
<reference evidence="2 3" key="1">
    <citation type="submission" date="2019-02" db="EMBL/GenBank/DDBJ databases">
        <title>The competitiveness to form nodules shapes the capacities of Rhizobium leguminosarum sv viciae communities to promote symbiosis with specific hosts.</title>
        <authorList>
            <person name="Boivin S."/>
            <person name="Lepetit M."/>
        </authorList>
    </citation>
    <scope>NUCLEOTIDE SEQUENCE [LARGE SCALE GENOMIC DNA]</scope>
    <source>
        <strain evidence="2 3">SPF4F3</strain>
    </source>
</reference>
<keyword evidence="1" id="KW-0472">Membrane</keyword>
<comment type="caution">
    <text evidence="2">The sequence shown here is derived from an EMBL/GenBank/DDBJ whole genome shotgun (WGS) entry which is preliminary data.</text>
</comment>
<dbReference type="Proteomes" id="UP000291866">
    <property type="component" value="Unassembled WGS sequence"/>
</dbReference>